<feature type="region of interest" description="Disordered" evidence="1">
    <location>
        <begin position="1"/>
        <end position="28"/>
    </location>
</feature>
<accession>A0AAN8MYY0</accession>
<evidence type="ECO:0000313" key="3">
    <source>
        <dbReference type="Proteomes" id="UP001313282"/>
    </source>
</evidence>
<dbReference type="EMBL" id="JAVHNR010000001">
    <property type="protein sequence ID" value="KAK6357128.1"/>
    <property type="molecule type" value="Genomic_DNA"/>
</dbReference>
<evidence type="ECO:0000256" key="1">
    <source>
        <dbReference type="SAM" id="MobiDB-lite"/>
    </source>
</evidence>
<evidence type="ECO:0000313" key="2">
    <source>
        <dbReference type="EMBL" id="KAK6357128.1"/>
    </source>
</evidence>
<keyword evidence="3" id="KW-1185">Reference proteome</keyword>
<reference evidence="2 3" key="1">
    <citation type="submission" date="2019-10" db="EMBL/GenBank/DDBJ databases">
        <authorList>
            <person name="Palmer J.M."/>
        </authorList>
    </citation>
    <scope>NUCLEOTIDE SEQUENCE [LARGE SCALE GENOMIC DNA]</scope>
    <source>
        <strain evidence="2 3">TWF718</strain>
    </source>
</reference>
<proteinExistence type="predicted"/>
<gene>
    <name evidence="2" type="ORF">TWF718_001454</name>
</gene>
<name>A0AAN8MYY0_9PEZI</name>
<organism evidence="2 3">
    <name type="scientific">Orbilia javanica</name>
    <dbReference type="NCBI Taxonomy" id="47235"/>
    <lineage>
        <taxon>Eukaryota</taxon>
        <taxon>Fungi</taxon>
        <taxon>Dikarya</taxon>
        <taxon>Ascomycota</taxon>
        <taxon>Pezizomycotina</taxon>
        <taxon>Orbiliomycetes</taxon>
        <taxon>Orbiliales</taxon>
        <taxon>Orbiliaceae</taxon>
        <taxon>Orbilia</taxon>
    </lineage>
</organism>
<sequence length="328" mass="35877">MYQDMLTAVPQNQLPSPQPSTLPPYTQTQSSLHPIKFELSYPPPSPRNPLIPIYRTQAFLPPLSDGSPPEYRHSLQTIDSNLKPAYILHYDASTQKTILKTPEGQKVTSISFLKPRRQTVTTFLASDADAQTLSGSSFTLADEDDDDYGGSEGGGSRILFHSETLSNGDDDNSSRMQEEVGSILLDTVLPAKQTITMSSHKYFHPKGTTFTTQSGNLYCWQKSITASTPPMSNTKGIPKNAGPSHSTFVLTCSPPKSQRTAGSKTIIGRISIKEGSSKAVLELKGGQEELSEAMFLGSAITVLKKVELKTLRQKVQRTLPQNVVQITF</sequence>
<protein>
    <submittedName>
        <fullName evidence="2">Uncharacterized protein</fullName>
    </submittedName>
</protein>
<dbReference type="Proteomes" id="UP001313282">
    <property type="component" value="Unassembled WGS sequence"/>
</dbReference>
<comment type="caution">
    <text evidence="2">The sequence shown here is derived from an EMBL/GenBank/DDBJ whole genome shotgun (WGS) entry which is preliminary data.</text>
</comment>
<dbReference type="AlphaFoldDB" id="A0AAN8MYY0"/>